<feature type="domain" description="C2H2-type" evidence="8">
    <location>
        <begin position="99"/>
        <end position="124"/>
    </location>
</feature>
<evidence type="ECO:0000256" key="6">
    <source>
        <dbReference type="ARBA" id="ARBA00023242"/>
    </source>
</evidence>
<dbReference type="SUPFAM" id="SSF57667">
    <property type="entry name" value="beta-beta-alpha zinc fingers"/>
    <property type="match status" value="1"/>
</dbReference>
<dbReference type="PANTHER" id="PTHR24394">
    <property type="entry name" value="ZINC FINGER PROTEIN"/>
    <property type="match status" value="1"/>
</dbReference>
<evidence type="ECO:0000256" key="1">
    <source>
        <dbReference type="ARBA" id="ARBA00004123"/>
    </source>
</evidence>
<dbReference type="EMBL" id="JBJJXI010000072">
    <property type="protein sequence ID" value="KAL3396342.1"/>
    <property type="molecule type" value="Genomic_DNA"/>
</dbReference>
<name>A0ABD2WV07_9HYME</name>
<comment type="subcellular location">
    <subcellularLocation>
        <location evidence="1">Nucleus</location>
    </subcellularLocation>
</comment>
<evidence type="ECO:0000256" key="2">
    <source>
        <dbReference type="ARBA" id="ARBA00022723"/>
    </source>
</evidence>
<dbReference type="GO" id="GO:0008270">
    <property type="term" value="F:zinc ion binding"/>
    <property type="evidence" value="ECO:0007669"/>
    <property type="project" value="UniProtKB-KW"/>
</dbReference>
<evidence type="ECO:0000313" key="10">
    <source>
        <dbReference type="Proteomes" id="UP001627154"/>
    </source>
</evidence>
<keyword evidence="10" id="KW-1185">Reference proteome</keyword>
<evidence type="ECO:0000259" key="8">
    <source>
        <dbReference type="PROSITE" id="PS50157"/>
    </source>
</evidence>
<dbReference type="Gene3D" id="3.30.160.60">
    <property type="entry name" value="Classic Zinc Finger"/>
    <property type="match status" value="1"/>
</dbReference>
<organism evidence="9 10">
    <name type="scientific">Trichogramma kaykai</name>
    <dbReference type="NCBI Taxonomy" id="54128"/>
    <lineage>
        <taxon>Eukaryota</taxon>
        <taxon>Metazoa</taxon>
        <taxon>Ecdysozoa</taxon>
        <taxon>Arthropoda</taxon>
        <taxon>Hexapoda</taxon>
        <taxon>Insecta</taxon>
        <taxon>Pterygota</taxon>
        <taxon>Neoptera</taxon>
        <taxon>Endopterygota</taxon>
        <taxon>Hymenoptera</taxon>
        <taxon>Apocrita</taxon>
        <taxon>Proctotrupomorpha</taxon>
        <taxon>Chalcidoidea</taxon>
        <taxon>Trichogrammatidae</taxon>
        <taxon>Trichogramma</taxon>
    </lineage>
</organism>
<dbReference type="PANTHER" id="PTHR24394:SF29">
    <property type="entry name" value="MYONEURIN"/>
    <property type="match status" value="1"/>
</dbReference>
<feature type="domain" description="C2H2-type" evidence="8">
    <location>
        <begin position="70"/>
        <end position="97"/>
    </location>
</feature>
<proteinExistence type="predicted"/>
<gene>
    <name evidence="9" type="ORF">TKK_009755</name>
</gene>
<evidence type="ECO:0000313" key="9">
    <source>
        <dbReference type="EMBL" id="KAL3396342.1"/>
    </source>
</evidence>
<evidence type="ECO:0000256" key="4">
    <source>
        <dbReference type="ARBA" id="ARBA00022771"/>
    </source>
</evidence>
<dbReference type="FunFam" id="3.30.160.60:FF:000100">
    <property type="entry name" value="Zinc finger 45-like"/>
    <property type="match status" value="1"/>
</dbReference>
<evidence type="ECO:0000256" key="7">
    <source>
        <dbReference type="PROSITE-ProRule" id="PRU00042"/>
    </source>
</evidence>
<protein>
    <recommendedName>
        <fullName evidence="8">C2H2-type domain-containing protein</fullName>
    </recommendedName>
</protein>
<dbReference type="GO" id="GO:0005634">
    <property type="term" value="C:nucleus"/>
    <property type="evidence" value="ECO:0007669"/>
    <property type="project" value="UniProtKB-SubCell"/>
</dbReference>
<accession>A0ABD2WV07</accession>
<dbReference type="InterPro" id="IPR036236">
    <property type="entry name" value="Znf_C2H2_sf"/>
</dbReference>
<sequence length="124" mass="15176">MSTAYRKTYSGEQMLGYTCTKCSKFYKMWSNYLKHKCEAPEFKCLMYHQFYMQITNDMLPVYKPVPERNYFCGQCGRGYTRNENLLRHQRLECGQSPTYFCDLCDKRFFRRYELTKHKRLKHHV</sequence>
<comment type="caution">
    <text evidence="9">The sequence shown here is derived from an EMBL/GenBank/DDBJ whole genome shotgun (WGS) entry which is preliminary data.</text>
</comment>
<dbReference type="PROSITE" id="PS50157">
    <property type="entry name" value="ZINC_FINGER_C2H2_2"/>
    <property type="match status" value="2"/>
</dbReference>
<dbReference type="InterPro" id="IPR013087">
    <property type="entry name" value="Znf_C2H2_type"/>
</dbReference>
<reference evidence="9 10" key="1">
    <citation type="journal article" date="2024" name="bioRxiv">
        <title>A reference genome for Trichogramma kaykai: A tiny desert-dwelling parasitoid wasp with competing sex-ratio distorters.</title>
        <authorList>
            <person name="Culotta J."/>
            <person name="Lindsey A.R."/>
        </authorList>
    </citation>
    <scope>NUCLEOTIDE SEQUENCE [LARGE SCALE GENOMIC DNA]</scope>
    <source>
        <strain evidence="9 10">KSX58</strain>
    </source>
</reference>
<evidence type="ECO:0000256" key="3">
    <source>
        <dbReference type="ARBA" id="ARBA00022737"/>
    </source>
</evidence>
<keyword evidence="3" id="KW-0677">Repeat</keyword>
<dbReference type="SMART" id="SM00355">
    <property type="entry name" value="ZnF_C2H2"/>
    <property type="match status" value="3"/>
</dbReference>
<dbReference type="Proteomes" id="UP001627154">
    <property type="component" value="Unassembled WGS sequence"/>
</dbReference>
<keyword evidence="4 7" id="KW-0863">Zinc-finger</keyword>
<keyword evidence="6" id="KW-0539">Nucleus</keyword>
<dbReference type="PROSITE" id="PS00028">
    <property type="entry name" value="ZINC_FINGER_C2H2_1"/>
    <property type="match status" value="1"/>
</dbReference>
<keyword evidence="5" id="KW-0862">Zinc</keyword>
<dbReference type="AlphaFoldDB" id="A0ABD2WV07"/>
<evidence type="ECO:0000256" key="5">
    <source>
        <dbReference type="ARBA" id="ARBA00022833"/>
    </source>
</evidence>
<dbReference type="Pfam" id="PF00096">
    <property type="entry name" value="zf-C2H2"/>
    <property type="match status" value="2"/>
</dbReference>
<keyword evidence="2" id="KW-0479">Metal-binding</keyword>